<evidence type="ECO:0000256" key="4">
    <source>
        <dbReference type="ARBA" id="ARBA00019623"/>
    </source>
</evidence>
<dbReference type="InterPro" id="IPR013189">
    <property type="entry name" value="Glyco_hydro_32_C"/>
</dbReference>
<evidence type="ECO:0000256" key="6">
    <source>
        <dbReference type="ARBA" id="ARBA00023295"/>
    </source>
</evidence>
<keyword evidence="6 8" id="KW-0326">Glycosidase</keyword>
<dbReference type="InterPro" id="IPR013148">
    <property type="entry name" value="Glyco_hydro_32_N"/>
</dbReference>
<dbReference type="SUPFAM" id="SSF75005">
    <property type="entry name" value="Arabinanase/levansucrase/invertase"/>
    <property type="match status" value="1"/>
</dbReference>
<evidence type="ECO:0000256" key="5">
    <source>
        <dbReference type="ARBA" id="ARBA00022801"/>
    </source>
</evidence>
<protein>
    <recommendedName>
        <fullName evidence="4 8">Sucrose-6-phosphate hydrolase</fullName>
        <ecNumber evidence="3 8">3.2.1.26</ecNumber>
    </recommendedName>
    <alternativeName>
        <fullName evidence="7 9">Invertase</fullName>
    </alternativeName>
</protein>
<dbReference type="RefSeq" id="WP_289215560.1">
    <property type="nucleotide sequence ID" value="NZ_JAPVRC010000003.1"/>
</dbReference>
<keyword evidence="9" id="KW-0119">Carbohydrate metabolism</keyword>
<keyword evidence="13" id="KW-1185">Reference proteome</keyword>
<dbReference type="NCBIfam" id="TIGR01322">
    <property type="entry name" value="scrB_fam"/>
    <property type="match status" value="1"/>
</dbReference>
<dbReference type="CDD" id="cd18623">
    <property type="entry name" value="GH32_ScrB-like"/>
    <property type="match status" value="1"/>
</dbReference>
<evidence type="ECO:0000313" key="13">
    <source>
        <dbReference type="Proteomes" id="UP001596494"/>
    </source>
</evidence>
<dbReference type="InterPro" id="IPR006232">
    <property type="entry name" value="Suc6P_hydrolase"/>
</dbReference>
<evidence type="ECO:0000256" key="2">
    <source>
        <dbReference type="ARBA" id="ARBA00009902"/>
    </source>
</evidence>
<comment type="catalytic activity">
    <reaction evidence="8">
        <text>Hydrolysis of terminal non-reducing beta-D-fructofuranoside residues in beta-D-fructofuranosides.</text>
        <dbReference type="EC" id="3.2.1.26"/>
    </reaction>
</comment>
<name>A0ABW2JZ81_9BACI</name>
<dbReference type="SUPFAM" id="SSF49899">
    <property type="entry name" value="Concanavalin A-like lectins/glucanases"/>
    <property type="match status" value="1"/>
</dbReference>
<feature type="domain" description="Glycosyl hydrolase family 32 N-terminal" evidence="10">
    <location>
        <begin position="42"/>
        <end position="343"/>
    </location>
</feature>
<proteinExistence type="inferred from homology"/>
<keyword evidence="9" id="KW-0963">Cytoplasm</keyword>
<dbReference type="InterPro" id="IPR051214">
    <property type="entry name" value="GH32_Enzymes"/>
</dbReference>
<dbReference type="PROSITE" id="PS00609">
    <property type="entry name" value="GLYCOSYL_HYDROL_F32"/>
    <property type="match status" value="1"/>
</dbReference>
<comment type="function">
    <text evidence="9">Enables the bacterium to metabolize sucrose as a sole carbon source.</text>
</comment>
<dbReference type="InterPro" id="IPR023296">
    <property type="entry name" value="Glyco_hydro_beta-prop_sf"/>
</dbReference>
<comment type="similarity">
    <text evidence="2 8">Belongs to the glycosyl hydrolase 32 family.</text>
</comment>
<feature type="domain" description="Glycosyl hydrolase family 32 C-terminal" evidence="11">
    <location>
        <begin position="363"/>
        <end position="456"/>
    </location>
</feature>
<evidence type="ECO:0000256" key="3">
    <source>
        <dbReference type="ARBA" id="ARBA00012758"/>
    </source>
</evidence>
<dbReference type="Pfam" id="PF08244">
    <property type="entry name" value="Glyco_hydro_32C"/>
    <property type="match status" value="1"/>
</dbReference>
<sequence length="484" mass="55521">MIQHIDFSNRQNRFLSMTDVSDGYLNMIENKTKQDPYYPTYHVAPRHGLLNDPNGLSYYKGSHHIFYQWFPLGPVHGLKHWYHVSTKDFIHFEDHGIALYPDQNYDSHGCFSGSSFIEGEDLHLFYTGNQVSKDGQVNQTQVYASMDENLNVTKHAAITDAPAPQFTHNFRDPVVFKRDEVYYMLVGGETVHQQGALALYSGPSIHEMTYQGIVNTTMNNPGYMWECPNYFEEEDQGVLIFSPQGDLIKDKYNFNNVFSVVYAVGQPLDVDQLSFDGSEFIELDKGFDFYAPQTYQDEQGRRILIGWLGNSKSDYPTDSNMWAHMLTIPREITISGNRLLQHPVKELESLRIGRETLKKNHVLSSRAFEIEVSVDDIFEMTFKNNDGESITFSSNGEEYCLDRSNMTHLFAERYGVKRYALRQNKESHLIRIFVDSSSIEIFCDNGQTIFTSRMFIADLSSVYSEGVTGDLFCLGSITTHVETE</sequence>
<accession>A0ABW2JZ81</accession>
<comment type="subcellular location">
    <subcellularLocation>
        <location evidence="9">Cytoplasm</location>
    </subcellularLocation>
</comment>
<evidence type="ECO:0000256" key="9">
    <source>
        <dbReference type="RuleBase" id="RU365015"/>
    </source>
</evidence>
<dbReference type="InterPro" id="IPR018053">
    <property type="entry name" value="Glyco_hydro_32_AS"/>
</dbReference>
<comment type="pathway">
    <text evidence="1 9">Glycan biosynthesis; sucrose metabolism.</text>
</comment>
<dbReference type="InterPro" id="IPR001362">
    <property type="entry name" value="Glyco_hydro_32"/>
</dbReference>
<evidence type="ECO:0000313" key="12">
    <source>
        <dbReference type="EMBL" id="MFC7319781.1"/>
    </source>
</evidence>
<evidence type="ECO:0000256" key="1">
    <source>
        <dbReference type="ARBA" id="ARBA00004914"/>
    </source>
</evidence>
<dbReference type="Pfam" id="PF00251">
    <property type="entry name" value="Glyco_hydro_32N"/>
    <property type="match status" value="1"/>
</dbReference>
<dbReference type="EMBL" id="JBHTBY010000001">
    <property type="protein sequence ID" value="MFC7319781.1"/>
    <property type="molecule type" value="Genomic_DNA"/>
</dbReference>
<dbReference type="InterPro" id="IPR013320">
    <property type="entry name" value="ConA-like_dom_sf"/>
</dbReference>
<dbReference type="Gene3D" id="2.60.120.560">
    <property type="entry name" value="Exo-inulinase, domain 1"/>
    <property type="match status" value="1"/>
</dbReference>
<dbReference type="GO" id="GO:0016787">
    <property type="term" value="F:hydrolase activity"/>
    <property type="evidence" value="ECO:0007669"/>
    <property type="project" value="UniProtKB-KW"/>
</dbReference>
<dbReference type="PANTHER" id="PTHR43101:SF1">
    <property type="entry name" value="BETA-FRUCTOSIDASE"/>
    <property type="match status" value="1"/>
</dbReference>
<keyword evidence="5 8" id="KW-0378">Hydrolase</keyword>
<dbReference type="PANTHER" id="PTHR43101">
    <property type="entry name" value="BETA-FRUCTOSIDASE"/>
    <property type="match status" value="1"/>
</dbReference>
<dbReference type="EC" id="3.2.1.26" evidence="3 8"/>
<evidence type="ECO:0000256" key="8">
    <source>
        <dbReference type="RuleBase" id="RU362110"/>
    </source>
</evidence>
<evidence type="ECO:0000259" key="11">
    <source>
        <dbReference type="Pfam" id="PF08244"/>
    </source>
</evidence>
<comment type="caution">
    <text evidence="12">The sequence shown here is derived from an EMBL/GenBank/DDBJ whole genome shotgun (WGS) entry which is preliminary data.</text>
</comment>
<organism evidence="12 13">
    <name type="scientific">Halobacillus campisalis</name>
    <dbReference type="NCBI Taxonomy" id="435909"/>
    <lineage>
        <taxon>Bacteria</taxon>
        <taxon>Bacillati</taxon>
        <taxon>Bacillota</taxon>
        <taxon>Bacilli</taxon>
        <taxon>Bacillales</taxon>
        <taxon>Bacillaceae</taxon>
        <taxon>Halobacillus</taxon>
    </lineage>
</organism>
<evidence type="ECO:0000259" key="10">
    <source>
        <dbReference type="Pfam" id="PF00251"/>
    </source>
</evidence>
<dbReference type="Gene3D" id="2.115.10.20">
    <property type="entry name" value="Glycosyl hydrolase domain, family 43"/>
    <property type="match status" value="1"/>
</dbReference>
<dbReference type="Proteomes" id="UP001596494">
    <property type="component" value="Unassembled WGS sequence"/>
</dbReference>
<gene>
    <name evidence="12" type="ORF">ACFQMN_02630</name>
</gene>
<reference evidence="13" key="1">
    <citation type="journal article" date="2019" name="Int. J. Syst. Evol. Microbiol.">
        <title>The Global Catalogue of Microorganisms (GCM) 10K type strain sequencing project: providing services to taxonomists for standard genome sequencing and annotation.</title>
        <authorList>
            <consortium name="The Broad Institute Genomics Platform"/>
            <consortium name="The Broad Institute Genome Sequencing Center for Infectious Disease"/>
            <person name="Wu L."/>
            <person name="Ma J."/>
        </authorList>
    </citation>
    <scope>NUCLEOTIDE SEQUENCE [LARGE SCALE GENOMIC DNA]</scope>
    <source>
        <strain evidence="13">CCUG 73951</strain>
    </source>
</reference>
<dbReference type="SMART" id="SM00640">
    <property type="entry name" value="Glyco_32"/>
    <property type="match status" value="1"/>
</dbReference>
<evidence type="ECO:0000256" key="7">
    <source>
        <dbReference type="ARBA" id="ARBA00033367"/>
    </source>
</evidence>